<comment type="caution">
    <text evidence="7">The sequence shown here is derived from an EMBL/GenBank/DDBJ whole genome shotgun (WGS) entry which is preliminary data.</text>
</comment>
<dbReference type="SMART" id="SM00363">
    <property type="entry name" value="S4"/>
    <property type="match status" value="1"/>
</dbReference>
<dbReference type="HAMAP" id="MF_00871">
    <property type="entry name" value="RqcP"/>
    <property type="match status" value="1"/>
</dbReference>
<evidence type="ECO:0000256" key="4">
    <source>
        <dbReference type="ARBA" id="ARBA00022917"/>
    </source>
</evidence>
<dbReference type="PROSITE" id="PS50889">
    <property type="entry name" value="S4"/>
    <property type="match status" value="1"/>
</dbReference>
<keyword evidence="7" id="KW-0346">Stress response</keyword>
<comment type="function">
    <text evidence="5">Key component of the ribosome quality control system (RQC), a ribosome-associated complex that mediates the extraction of incompletely synthesized nascent chains from stalled ribosomes and their subsequent degradation. RqcH recruits Ala-charged tRNA, and with RqcP directs the elongation of stalled nascent chains on 50S ribosomal subunits, leading to non-templated C-terminal alanine extensions (Ala tail). The Ala tail promotes nascent chain degradation. RqcP is associated with the translocation-like movement of the peptidyl-tRNA from the A-site into the P-site.</text>
</comment>
<dbReference type="InterPro" id="IPR002942">
    <property type="entry name" value="S4_RNA-bd"/>
</dbReference>
<feature type="domain" description="RNA-binding S4" evidence="6">
    <location>
        <begin position="1"/>
        <end position="64"/>
    </location>
</feature>
<sequence>MRLDKFLKLSRLIKRRTVAKDVASQGRIQVNGQSAKASTDLKVGDEVMIQYGHKKLTIKVEALQEHVKKDQTSRLYSVINEEKIESNSI</sequence>
<keyword evidence="4 5" id="KW-0648">Protein biosynthesis</keyword>
<organism evidence="7 8">
    <name type="scientific">Alkalibacillus filiformis</name>
    <dbReference type="NCBI Taxonomy" id="200990"/>
    <lineage>
        <taxon>Bacteria</taxon>
        <taxon>Bacillati</taxon>
        <taxon>Bacillota</taxon>
        <taxon>Bacilli</taxon>
        <taxon>Bacillales</taxon>
        <taxon>Bacillaceae</taxon>
        <taxon>Alkalibacillus</taxon>
    </lineage>
</organism>
<keyword evidence="3 5" id="KW-0694">RNA-binding</keyword>
<evidence type="ECO:0000256" key="2">
    <source>
        <dbReference type="ARBA" id="ARBA00022730"/>
    </source>
</evidence>
<keyword evidence="1 5" id="KW-0820">tRNA-binding</keyword>
<reference evidence="7 8" key="1">
    <citation type="submission" date="2023-07" db="EMBL/GenBank/DDBJ databases">
        <title>Genomic Encyclopedia of Type Strains, Phase IV (KMG-IV): sequencing the most valuable type-strain genomes for metagenomic binning, comparative biology and taxonomic classification.</title>
        <authorList>
            <person name="Goeker M."/>
        </authorList>
    </citation>
    <scope>NUCLEOTIDE SEQUENCE [LARGE SCALE GENOMIC DNA]</scope>
    <source>
        <strain evidence="7 8">DSM 15448</strain>
    </source>
</reference>
<protein>
    <recommendedName>
        <fullName evidence="5">RQC P-site tRNA stabilizing factor</fullName>
        <shortName evidence="5">RqcP</shortName>
    </recommendedName>
    <alternativeName>
        <fullName evidence="5">Ribosome-associated protein quality control protein P</fullName>
    </alternativeName>
</protein>
<dbReference type="RefSeq" id="WP_307069421.1">
    <property type="nucleotide sequence ID" value="NZ_JAUSUP010000011.1"/>
</dbReference>
<name>A0ABU0DWI6_9BACI</name>
<proteinExistence type="inferred from homology"/>
<dbReference type="EMBL" id="JAUSUP010000011">
    <property type="protein sequence ID" value="MDQ0352663.1"/>
    <property type="molecule type" value="Genomic_DNA"/>
</dbReference>
<dbReference type="Gene3D" id="3.10.290.10">
    <property type="entry name" value="RNA-binding S4 domain"/>
    <property type="match status" value="1"/>
</dbReference>
<evidence type="ECO:0000256" key="3">
    <source>
        <dbReference type="ARBA" id="ARBA00022884"/>
    </source>
</evidence>
<dbReference type="Pfam" id="PF01479">
    <property type="entry name" value="S4"/>
    <property type="match status" value="1"/>
</dbReference>
<dbReference type="PIRSF" id="PIRSF038881">
    <property type="entry name" value="RNAbp_HP1423"/>
    <property type="match status" value="1"/>
</dbReference>
<dbReference type="Proteomes" id="UP001236723">
    <property type="component" value="Unassembled WGS sequence"/>
</dbReference>
<keyword evidence="8" id="KW-1185">Reference proteome</keyword>
<evidence type="ECO:0000259" key="6">
    <source>
        <dbReference type="SMART" id="SM00363"/>
    </source>
</evidence>
<evidence type="ECO:0000256" key="1">
    <source>
        <dbReference type="ARBA" id="ARBA00022555"/>
    </source>
</evidence>
<comment type="similarity">
    <text evidence="5">Belongs to the RqcP family.</text>
</comment>
<evidence type="ECO:0000313" key="7">
    <source>
        <dbReference type="EMBL" id="MDQ0352663.1"/>
    </source>
</evidence>
<dbReference type="InterPro" id="IPR025490">
    <property type="entry name" value="RqcP"/>
</dbReference>
<gene>
    <name evidence="5" type="primary">rqcP</name>
    <name evidence="7" type="ORF">J2R98_002510</name>
</gene>
<accession>A0ABU0DWI6</accession>
<dbReference type="CDD" id="cd00165">
    <property type="entry name" value="S4"/>
    <property type="match status" value="1"/>
</dbReference>
<evidence type="ECO:0000313" key="8">
    <source>
        <dbReference type="Proteomes" id="UP001236723"/>
    </source>
</evidence>
<dbReference type="InterPro" id="IPR036986">
    <property type="entry name" value="S4_RNA-bd_sf"/>
</dbReference>
<keyword evidence="2 5" id="KW-0699">rRNA-binding</keyword>
<comment type="subunit">
    <text evidence="5">Associates with stalled 50S ribosomal subunits. Binds to RqcH, 23S rRNA and the P-site tRNA. Does not require RqcH for association with 50S subunits.</text>
</comment>
<evidence type="ECO:0000256" key="5">
    <source>
        <dbReference type="HAMAP-Rule" id="MF_00871"/>
    </source>
</evidence>
<dbReference type="SUPFAM" id="SSF55174">
    <property type="entry name" value="Alpha-L RNA-binding motif"/>
    <property type="match status" value="1"/>
</dbReference>